<keyword evidence="2" id="KW-1185">Reference proteome</keyword>
<reference evidence="1" key="2">
    <citation type="submission" date="2021-08" db="EMBL/GenBank/DDBJ databases">
        <authorList>
            <person name="Tani A."/>
            <person name="Ola A."/>
            <person name="Ogura Y."/>
            <person name="Katsura K."/>
            <person name="Hayashi T."/>
        </authorList>
    </citation>
    <scope>NUCLEOTIDE SEQUENCE</scope>
    <source>
        <strain evidence="1">DSM 23632</strain>
    </source>
</reference>
<evidence type="ECO:0000313" key="1">
    <source>
        <dbReference type="EMBL" id="GJE62128.1"/>
    </source>
</evidence>
<organism evidence="1 2">
    <name type="scientific">Methylobacterium trifolii</name>
    <dbReference type="NCBI Taxonomy" id="1003092"/>
    <lineage>
        <taxon>Bacteria</taxon>
        <taxon>Pseudomonadati</taxon>
        <taxon>Pseudomonadota</taxon>
        <taxon>Alphaproteobacteria</taxon>
        <taxon>Hyphomicrobiales</taxon>
        <taxon>Methylobacteriaceae</taxon>
        <taxon>Methylobacterium</taxon>
    </lineage>
</organism>
<proteinExistence type="predicted"/>
<dbReference type="Proteomes" id="UP001055057">
    <property type="component" value="Unassembled WGS sequence"/>
</dbReference>
<sequence>MVITFDEPKRDRNLRALGLDLADARARFEWRSAMIYPGHPSKYGKPRLVAVGLCDGELRALVFQALGNEAVAPISFRPASNRERDAYDARP</sequence>
<reference evidence="1" key="1">
    <citation type="journal article" date="2021" name="Front. Microbiol.">
        <title>Comprehensive Comparative Genomics and Phenotyping of Methylobacterium Species.</title>
        <authorList>
            <person name="Alessa O."/>
            <person name="Ogura Y."/>
            <person name="Fujitani Y."/>
            <person name="Takami H."/>
            <person name="Hayashi T."/>
            <person name="Sahin N."/>
            <person name="Tani A."/>
        </authorList>
    </citation>
    <scope>NUCLEOTIDE SEQUENCE</scope>
    <source>
        <strain evidence="1">DSM 23632</strain>
    </source>
</reference>
<comment type="caution">
    <text evidence="1">The sequence shown here is derived from an EMBL/GenBank/DDBJ whole genome shotgun (WGS) entry which is preliminary data.</text>
</comment>
<dbReference type="Gene3D" id="3.10.450.530">
    <property type="entry name" value="Ribonuclease toxin, BrnT, of type II toxin-antitoxin system"/>
    <property type="match status" value="1"/>
</dbReference>
<dbReference type="EMBL" id="BPRB01000276">
    <property type="protein sequence ID" value="GJE62128.1"/>
    <property type="molecule type" value="Genomic_DNA"/>
</dbReference>
<protein>
    <recommendedName>
        <fullName evidence="3">BrnT family toxin</fullName>
    </recommendedName>
</protein>
<dbReference type="Pfam" id="PF04365">
    <property type="entry name" value="BrnT_toxin"/>
    <property type="match status" value="1"/>
</dbReference>
<name>A0ABQ4U3T9_9HYPH</name>
<dbReference type="RefSeq" id="WP_238184754.1">
    <property type="nucleotide sequence ID" value="NZ_BPRB01000276.1"/>
</dbReference>
<dbReference type="InterPro" id="IPR038573">
    <property type="entry name" value="BrnT_sf"/>
</dbReference>
<evidence type="ECO:0000313" key="2">
    <source>
        <dbReference type="Proteomes" id="UP001055057"/>
    </source>
</evidence>
<gene>
    <name evidence="1" type="ORF">MPOCJGCO_4258</name>
</gene>
<accession>A0ABQ4U3T9</accession>
<dbReference type="InterPro" id="IPR007460">
    <property type="entry name" value="BrnT_toxin"/>
</dbReference>
<evidence type="ECO:0008006" key="3">
    <source>
        <dbReference type="Google" id="ProtNLM"/>
    </source>
</evidence>